<keyword evidence="4" id="KW-1185">Reference proteome</keyword>
<reference evidence="3 4" key="1">
    <citation type="submission" date="2024-01" db="EMBL/GenBank/DDBJ databases">
        <title>A draft genome for the cacao thread blight pathogen Marasmiellus scandens.</title>
        <authorList>
            <person name="Baruah I.K."/>
            <person name="Leung J."/>
            <person name="Bukari Y."/>
            <person name="Amoako-Attah I."/>
            <person name="Meinhardt L.W."/>
            <person name="Bailey B.A."/>
            <person name="Cohen S.P."/>
        </authorList>
    </citation>
    <scope>NUCLEOTIDE SEQUENCE [LARGE SCALE GENOMIC DNA]</scope>
    <source>
        <strain evidence="3 4">GH-19</strain>
    </source>
</reference>
<feature type="compositionally biased region" description="Basic and acidic residues" evidence="1">
    <location>
        <begin position="246"/>
        <end position="260"/>
    </location>
</feature>
<evidence type="ECO:0000313" key="3">
    <source>
        <dbReference type="EMBL" id="KAK7459570.1"/>
    </source>
</evidence>
<gene>
    <name evidence="3" type="ORF">VKT23_009552</name>
</gene>
<keyword evidence="2" id="KW-1133">Transmembrane helix</keyword>
<feature type="region of interest" description="Disordered" evidence="1">
    <location>
        <begin position="74"/>
        <end position="95"/>
    </location>
</feature>
<keyword evidence="2" id="KW-0472">Membrane</keyword>
<dbReference type="EMBL" id="JBANRG010000016">
    <property type="protein sequence ID" value="KAK7459570.1"/>
    <property type="molecule type" value="Genomic_DNA"/>
</dbReference>
<organism evidence="3 4">
    <name type="scientific">Marasmiellus scandens</name>
    <dbReference type="NCBI Taxonomy" id="2682957"/>
    <lineage>
        <taxon>Eukaryota</taxon>
        <taxon>Fungi</taxon>
        <taxon>Dikarya</taxon>
        <taxon>Basidiomycota</taxon>
        <taxon>Agaricomycotina</taxon>
        <taxon>Agaricomycetes</taxon>
        <taxon>Agaricomycetidae</taxon>
        <taxon>Agaricales</taxon>
        <taxon>Marasmiineae</taxon>
        <taxon>Omphalotaceae</taxon>
        <taxon>Marasmiellus</taxon>
    </lineage>
</organism>
<comment type="caution">
    <text evidence="3">The sequence shown here is derived from an EMBL/GenBank/DDBJ whole genome shotgun (WGS) entry which is preliminary data.</text>
</comment>
<feature type="region of interest" description="Disordered" evidence="1">
    <location>
        <begin position="239"/>
        <end position="309"/>
    </location>
</feature>
<name>A0ABR1JE13_9AGAR</name>
<accession>A0ABR1JE13</accession>
<sequence length="309" mass="34488">MNTSSTNNSDVLPSSPSNADYRPLIYSVGVVGCTLGMFAFGYFVYRGIAKATLLSKARPDVEAVASFLEKASDTKSFSHSPNYSRQSPLPSSNTPSLGKILLNRHLRAPCRTHRRTRARAGPSPLRRTTTDSFPQIVVPPPVAHCPPSVLNNRDFYSWMDSDKTLCGHNPYDYVNSELRKNRFKVHEMDAMDAIGSVLLESIVLPQILSPTATKRNRYAVLPDNVGDVPRVLLSRQVDHLPLSPRPTERSKRQPFAERGQRAPWNGVVGYKKDSDQPVKEKQGRGRGLPRATRPSLRIKNMKENQVPPF</sequence>
<proteinExistence type="predicted"/>
<keyword evidence="2" id="KW-0812">Transmembrane</keyword>
<feature type="transmembrane region" description="Helical" evidence="2">
    <location>
        <begin position="24"/>
        <end position="45"/>
    </location>
</feature>
<evidence type="ECO:0000313" key="4">
    <source>
        <dbReference type="Proteomes" id="UP001498398"/>
    </source>
</evidence>
<evidence type="ECO:0000256" key="2">
    <source>
        <dbReference type="SAM" id="Phobius"/>
    </source>
</evidence>
<feature type="compositionally biased region" description="Basic and acidic residues" evidence="1">
    <location>
        <begin position="270"/>
        <end position="283"/>
    </location>
</feature>
<protein>
    <submittedName>
        <fullName evidence="3">Uncharacterized protein</fullName>
    </submittedName>
</protein>
<dbReference type="Proteomes" id="UP001498398">
    <property type="component" value="Unassembled WGS sequence"/>
</dbReference>
<evidence type="ECO:0000256" key="1">
    <source>
        <dbReference type="SAM" id="MobiDB-lite"/>
    </source>
</evidence>
<feature type="region of interest" description="Disordered" evidence="1">
    <location>
        <begin position="113"/>
        <end position="133"/>
    </location>
</feature>